<keyword evidence="3" id="KW-0413">Isomerase</keyword>
<evidence type="ECO:0000256" key="2">
    <source>
        <dbReference type="ARBA" id="ARBA00023140"/>
    </source>
</evidence>
<dbReference type="OrthoDB" id="409763at2759"/>
<gene>
    <name evidence="4" type="ORF">AURANDRAFT_34029</name>
</gene>
<dbReference type="CDD" id="cd06558">
    <property type="entry name" value="crotonase-like"/>
    <property type="match status" value="1"/>
</dbReference>
<protein>
    <recommendedName>
        <fullName evidence="6">Enoyl-CoA hydratase</fullName>
    </recommendedName>
</protein>
<dbReference type="PANTHER" id="PTHR43684:SF1">
    <property type="entry name" value="ENOYL-COA DELTA ISOMERASE 2"/>
    <property type="match status" value="1"/>
</dbReference>
<dbReference type="GO" id="GO:0005777">
    <property type="term" value="C:peroxisome"/>
    <property type="evidence" value="ECO:0007669"/>
    <property type="project" value="UniProtKB-SubCell"/>
</dbReference>
<dbReference type="OMA" id="HEDTIIT"/>
<dbReference type="KEGG" id="aaf:AURANDRAFT_34029"/>
<dbReference type="GO" id="GO:0004165">
    <property type="term" value="F:delta(3)-delta(2)-enoyl-CoA isomerase activity"/>
    <property type="evidence" value="ECO:0007669"/>
    <property type="project" value="UniProtKB-ARBA"/>
</dbReference>
<proteinExistence type="predicted"/>
<keyword evidence="2" id="KW-0576">Peroxisome</keyword>
<dbReference type="SUPFAM" id="SSF52096">
    <property type="entry name" value="ClpP/crotonase"/>
    <property type="match status" value="1"/>
</dbReference>
<comment type="subcellular location">
    <subcellularLocation>
        <location evidence="1">Peroxisome</location>
    </subcellularLocation>
</comment>
<feature type="non-terminal residue" evidence="4">
    <location>
        <position position="1"/>
    </location>
</feature>
<dbReference type="Gene3D" id="3.90.226.10">
    <property type="entry name" value="2-enoyl-CoA Hydratase, Chain A, domain 1"/>
    <property type="match status" value="1"/>
</dbReference>
<name>F0YN51_AURAN</name>
<evidence type="ECO:0000256" key="1">
    <source>
        <dbReference type="ARBA" id="ARBA00004275"/>
    </source>
</evidence>
<dbReference type="RefSeq" id="XP_009041841.1">
    <property type="nucleotide sequence ID" value="XM_009043593.1"/>
</dbReference>
<evidence type="ECO:0000256" key="3">
    <source>
        <dbReference type="ARBA" id="ARBA00023235"/>
    </source>
</evidence>
<reference evidence="4 5" key="1">
    <citation type="journal article" date="2011" name="Proc. Natl. Acad. Sci. U.S.A.">
        <title>Niche of harmful alga Aureococcus anophagefferens revealed through ecogenomics.</title>
        <authorList>
            <person name="Gobler C.J."/>
            <person name="Berry D.L."/>
            <person name="Dyhrman S.T."/>
            <person name="Wilhelm S.W."/>
            <person name="Salamov A."/>
            <person name="Lobanov A.V."/>
            <person name="Zhang Y."/>
            <person name="Collier J.L."/>
            <person name="Wurch L.L."/>
            <person name="Kustka A.B."/>
            <person name="Dill B.D."/>
            <person name="Shah M."/>
            <person name="VerBerkmoes N.C."/>
            <person name="Kuo A."/>
            <person name="Terry A."/>
            <person name="Pangilinan J."/>
            <person name="Lindquist E.A."/>
            <person name="Lucas S."/>
            <person name="Paulsen I.T."/>
            <person name="Hattenrath-Lehmann T.K."/>
            <person name="Talmage S.C."/>
            <person name="Walker E.A."/>
            <person name="Koch F."/>
            <person name="Burson A.M."/>
            <person name="Marcoval M.A."/>
            <person name="Tang Y.Z."/>
            <person name="Lecleir G.R."/>
            <person name="Coyne K.J."/>
            <person name="Berg G.M."/>
            <person name="Bertrand E.M."/>
            <person name="Saito M.A."/>
            <person name="Gladyshev V.N."/>
            <person name="Grigoriev I.V."/>
        </authorList>
    </citation>
    <scope>NUCLEOTIDE SEQUENCE [LARGE SCALE GENOMIC DNA]</scope>
    <source>
        <strain evidence="5">CCMP 1984</strain>
    </source>
</reference>
<dbReference type="InterPro" id="IPR051053">
    <property type="entry name" value="ECH/Chromodomain_protein"/>
</dbReference>
<dbReference type="GeneID" id="20221381"/>
<dbReference type="PANTHER" id="PTHR43684">
    <property type="match status" value="1"/>
</dbReference>
<dbReference type="InParanoid" id="F0YN51"/>
<dbReference type="Proteomes" id="UP000002729">
    <property type="component" value="Unassembled WGS sequence"/>
</dbReference>
<sequence length="198" mass="21297">NGVARITYNRPKKNNAFDAAVSNALVTVLATLNEDRRTLAIVITGRGTYFCTAAKFDEMLHPTHPMELHADLTMGTLTLFDSFITFSKPIVAAANGPAFGGGVTQATLCDNVVSSRHATYSLPFSHWRVSPEGCSSAHTARVVGAGKARRMLAGGWIPNADEAKLIGLVAQVSDASILLELADKRIQNLMSEHRSRAF</sequence>
<dbReference type="AlphaFoldDB" id="F0YN51"/>
<organism evidence="5">
    <name type="scientific">Aureococcus anophagefferens</name>
    <name type="common">Harmful bloom alga</name>
    <dbReference type="NCBI Taxonomy" id="44056"/>
    <lineage>
        <taxon>Eukaryota</taxon>
        <taxon>Sar</taxon>
        <taxon>Stramenopiles</taxon>
        <taxon>Ochrophyta</taxon>
        <taxon>Pelagophyceae</taxon>
        <taxon>Pelagomonadales</taxon>
        <taxon>Pelagomonadaceae</taxon>
        <taxon>Aureococcus</taxon>
    </lineage>
</organism>
<evidence type="ECO:0000313" key="4">
    <source>
        <dbReference type="EMBL" id="EGB03442.1"/>
    </source>
</evidence>
<dbReference type="Pfam" id="PF00378">
    <property type="entry name" value="ECH_1"/>
    <property type="match status" value="1"/>
</dbReference>
<evidence type="ECO:0008006" key="6">
    <source>
        <dbReference type="Google" id="ProtNLM"/>
    </source>
</evidence>
<evidence type="ECO:0000313" key="5">
    <source>
        <dbReference type="Proteomes" id="UP000002729"/>
    </source>
</evidence>
<dbReference type="InterPro" id="IPR029045">
    <property type="entry name" value="ClpP/crotonase-like_dom_sf"/>
</dbReference>
<accession>F0YN51</accession>
<dbReference type="InterPro" id="IPR001753">
    <property type="entry name" value="Enoyl-CoA_hydra/iso"/>
</dbReference>
<keyword evidence="5" id="KW-1185">Reference proteome</keyword>
<dbReference type="eggNOG" id="KOG0016">
    <property type="taxonomic scope" value="Eukaryota"/>
</dbReference>
<dbReference type="EMBL" id="GL833171">
    <property type="protein sequence ID" value="EGB03442.1"/>
    <property type="molecule type" value="Genomic_DNA"/>
</dbReference>